<dbReference type="SUPFAM" id="SSF52518">
    <property type="entry name" value="Thiamin diphosphate-binding fold (THDP-binding)"/>
    <property type="match status" value="1"/>
</dbReference>
<comment type="pathway">
    <text evidence="1">Amino-acid biosynthesis; L-isoleucine biosynthesis; L-isoleucine from 2-oxobutanoate: step 1/4.</text>
</comment>
<dbReference type="EMBL" id="PPEA01000467">
    <property type="protein sequence ID" value="PQM46563.1"/>
    <property type="molecule type" value="Genomic_DNA"/>
</dbReference>
<keyword evidence="8" id="KW-0808">Transferase</keyword>
<dbReference type="GO" id="GO:0003984">
    <property type="term" value="F:acetolactate synthase activity"/>
    <property type="evidence" value="ECO:0007669"/>
    <property type="project" value="UniProtKB-EC"/>
</dbReference>
<dbReference type="AlphaFoldDB" id="A0A2S8BIV3"/>
<evidence type="ECO:0000256" key="6">
    <source>
        <dbReference type="ARBA" id="ARBA00023304"/>
    </source>
</evidence>
<dbReference type="PANTHER" id="PTHR18968">
    <property type="entry name" value="THIAMINE PYROPHOSPHATE ENZYMES"/>
    <property type="match status" value="1"/>
</dbReference>
<organism evidence="8 9">
    <name type="scientific">Mycobacterium talmoniae</name>
    <dbReference type="NCBI Taxonomy" id="1858794"/>
    <lineage>
        <taxon>Bacteria</taxon>
        <taxon>Bacillati</taxon>
        <taxon>Actinomycetota</taxon>
        <taxon>Actinomycetes</taxon>
        <taxon>Mycobacteriales</taxon>
        <taxon>Mycobacteriaceae</taxon>
        <taxon>Mycobacterium</taxon>
    </lineage>
</organism>
<keyword evidence="5" id="KW-0028">Amino-acid biosynthesis</keyword>
<dbReference type="Proteomes" id="UP000238296">
    <property type="component" value="Unassembled WGS sequence"/>
</dbReference>
<gene>
    <name evidence="8" type="primary">ilvI</name>
    <name evidence="8" type="ORF">C1Y40_03263</name>
</gene>
<protein>
    <recommendedName>
        <fullName evidence="4">acetolactate synthase</fullName>
        <ecNumber evidence="4">2.2.1.6</ecNumber>
    </recommendedName>
</protein>
<comment type="caution">
    <text evidence="8">The sequence shown here is derived from an EMBL/GenBank/DDBJ whole genome shotgun (WGS) entry which is preliminary data.</text>
</comment>
<dbReference type="GO" id="GO:0030976">
    <property type="term" value="F:thiamine pyrophosphate binding"/>
    <property type="evidence" value="ECO:0007669"/>
    <property type="project" value="InterPro"/>
</dbReference>
<evidence type="ECO:0000313" key="8">
    <source>
        <dbReference type="EMBL" id="PQM46563.1"/>
    </source>
</evidence>
<evidence type="ECO:0000256" key="2">
    <source>
        <dbReference type="ARBA" id="ARBA00005025"/>
    </source>
</evidence>
<name>A0A2S8BIV3_9MYCO</name>
<dbReference type="GO" id="GO:0005948">
    <property type="term" value="C:acetolactate synthase complex"/>
    <property type="evidence" value="ECO:0007669"/>
    <property type="project" value="TreeGrafter"/>
</dbReference>
<keyword evidence="6" id="KW-0100">Branched-chain amino acid biosynthesis</keyword>
<dbReference type="GO" id="GO:0009097">
    <property type="term" value="P:isoleucine biosynthetic process"/>
    <property type="evidence" value="ECO:0007669"/>
    <property type="project" value="UniProtKB-UniPathway"/>
</dbReference>
<dbReference type="InterPro" id="IPR045229">
    <property type="entry name" value="TPP_enz"/>
</dbReference>
<dbReference type="Gene3D" id="3.40.50.970">
    <property type="match status" value="1"/>
</dbReference>
<sequence>MARQHRVVDHIVEHLAGIGVDYLFGVDGANIEDLYDAAHFCSGVTAILAKHEFSAATMADGYARSRPGLGVVAATSGGGALNLVPGLGESLASRVPVLAAGWLTCSWWSSSWLWWLSAPSRRRHRSRPPA</sequence>
<reference evidence="8 9" key="1">
    <citation type="journal article" date="2017" name="Int. J. Syst. Evol. Microbiol.">
        <title>Mycobacterium talmoniae sp. nov., a slowly growing mycobacterium isolated from human respiratory samples.</title>
        <authorList>
            <person name="Davidson R.M."/>
            <person name="DeGroote M.A."/>
            <person name="Marola J.L."/>
            <person name="Buss S."/>
            <person name="Jones V."/>
            <person name="McNeil M.R."/>
            <person name="Freifeld A.G."/>
            <person name="Elaine Epperson L."/>
            <person name="Hasan N.A."/>
            <person name="Jackson M."/>
            <person name="Iwen P.C."/>
            <person name="Salfinger M."/>
            <person name="Strong M."/>
        </authorList>
    </citation>
    <scope>NUCLEOTIDE SEQUENCE [LARGE SCALE GENOMIC DNA]</scope>
    <source>
        <strain evidence="8 9">ATCC BAA-2683</strain>
    </source>
</reference>
<dbReference type="GO" id="GO:0009099">
    <property type="term" value="P:L-valine biosynthetic process"/>
    <property type="evidence" value="ECO:0007669"/>
    <property type="project" value="UniProtKB-UniPathway"/>
</dbReference>
<dbReference type="GO" id="GO:0050660">
    <property type="term" value="F:flavin adenine dinucleotide binding"/>
    <property type="evidence" value="ECO:0007669"/>
    <property type="project" value="TreeGrafter"/>
</dbReference>
<accession>A0A2S8BIV3</accession>
<dbReference type="PANTHER" id="PTHR18968:SF13">
    <property type="entry name" value="ACETOLACTATE SYNTHASE CATALYTIC SUBUNIT, MITOCHONDRIAL"/>
    <property type="match status" value="1"/>
</dbReference>
<evidence type="ECO:0000256" key="4">
    <source>
        <dbReference type="ARBA" id="ARBA00013145"/>
    </source>
</evidence>
<dbReference type="GO" id="GO:0000287">
    <property type="term" value="F:magnesium ion binding"/>
    <property type="evidence" value="ECO:0007669"/>
    <property type="project" value="UniProtKB-ARBA"/>
</dbReference>
<comment type="similarity">
    <text evidence="3">Belongs to the TPP enzyme family.</text>
</comment>
<dbReference type="CDD" id="cd07035">
    <property type="entry name" value="TPP_PYR_POX_like"/>
    <property type="match status" value="1"/>
</dbReference>
<comment type="pathway">
    <text evidence="2">Amino-acid biosynthesis; L-valine biosynthesis; L-valine from pyruvate: step 1/4.</text>
</comment>
<dbReference type="Pfam" id="PF02776">
    <property type="entry name" value="TPP_enzyme_N"/>
    <property type="match status" value="1"/>
</dbReference>
<feature type="domain" description="Thiamine pyrophosphate enzyme N-terminal TPP-binding" evidence="7">
    <location>
        <begin position="6"/>
        <end position="99"/>
    </location>
</feature>
<dbReference type="UniPathway" id="UPA00047">
    <property type="reaction ID" value="UER00055"/>
</dbReference>
<evidence type="ECO:0000256" key="1">
    <source>
        <dbReference type="ARBA" id="ARBA00004974"/>
    </source>
</evidence>
<dbReference type="UniPathway" id="UPA00049">
    <property type="reaction ID" value="UER00059"/>
</dbReference>
<evidence type="ECO:0000256" key="3">
    <source>
        <dbReference type="ARBA" id="ARBA00007812"/>
    </source>
</evidence>
<evidence type="ECO:0000256" key="5">
    <source>
        <dbReference type="ARBA" id="ARBA00022605"/>
    </source>
</evidence>
<dbReference type="InterPro" id="IPR012001">
    <property type="entry name" value="Thiamin_PyroP_enz_TPP-bd_dom"/>
</dbReference>
<evidence type="ECO:0000259" key="7">
    <source>
        <dbReference type="Pfam" id="PF02776"/>
    </source>
</evidence>
<dbReference type="InterPro" id="IPR029061">
    <property type="entry name" value="THDP-binding"/>
</dbReference>
<dbReference type="EC" id="2.2.1.6" evidence="4"/>
<proteinExistence type="inferred from homology"/>
<evidence type="ECO:0000313" key="9">
    <source>
        <dbReference type="Proteomes" id="UP000238296"/>
    </source>
</evidence>